<gene>
    <name evidence="1" type="ORF">TGEB3V08_LOCUS716</name>
</gene>
<evidence type="ECO:0000313" key="1">
    <source>
        <dbReference type="EMBL" id="CAD7586340.1"/>
    </source>
</evidence>
<name>A0A7R9JPV1_TIMGE</name>
<sequence length="219" mass="24825">MENSFGKTTLGTPGRDSNLDLPVVDSLIYRESSALDHVATEMASPRFLAVFDFDNTITDSDTFYTVHEHLHTGKMPQEAENACIESIPSVPGLEDVLRFLENSGAEVIFISDANSVFIQDWLDAHKLSHTVRRIFTNPAHYDKDGCLQVEDYHVQDTCQLSTHNLCKGRILEDELRIPRNLSAFALREDKSILAGFRDKSETMNVHLQRRRELTLLTMT</sequence>
<dbReference type="InterPro" id="IPR023214">
    <property type="entry name" value="HAD_sf"/>
</dbReference>
<dbReference type="GO" id="GO:0016791">
    <property type="term" value="F:phosphatase activity"/>
    <property type="evidence" value="ECO:0007669"/>
    <property type="project" value="InterPro"/>
</dbReference>
<dbReference type="InterPro" id="IPR036412">
    <property type="entry name" value="HAD-like_sf"/>
</dbReference>
<dbReference type="Pfam" id="PF06888">
    <property type="entry name" value="Put_Phosphatase"/>
    <property type="match status" value="1"/>
</dbReference>
<proteinExistence type="predicted"/>
<dbReference type="SUPFAM" id="SSF56784">
    <property type="entry name" value="HAD-like"/>
    <property type="match status" value="1"/>
</dbReference>
<organism evidence="1">
    <name type="scientific">Timema genevievae</name>
    <name type="common">Walking stick</name>
    <dbReference type="NCBI Taxonomy" id="629358"/>
    <lineage>
        <taxon>Eukaryota</taxon>
        <taxon>Metazoa</taxon>
        <taxon>Ecdysozoa</taxon>
        <taxon>Arthropoda</taxon>
        <taxon>Hexapoda</taxon>
        <taxon>Insecta</taxon>
        <taxon>Pterygota</taxon>
        <taxon>Neoptera</taxon>
        <taxon>Polyneoptera</taxon>
        <taxon>Phasmatodea</taxon>
        <taxon>Timematodea</taxon>
        <taxon>Timematoidea</taxon>
        <taxon>Timematidae</taxon>
        <taxon>Timema</taxon>
    </lineage>
</organism>
<dbReference type="Gene3D" id="3.40.50.1000">
    <property type="entry name" value="HAD superfamily/HAD-like"/>
    <property type="match status" value="1"/>
</dbReference>
<dbReference type="AlphaFoldDB" id="A0A7R9JPV1"/>
<evidence type="ECO:0008006" key="2">
    <source>
        <dbReference type="Google" id="ProtNLM"/>
    </source>
</evidence>
<protein>
    <recommendedName>
        <fullName evidence="2">Pyridoxal phosphate phosphatase</fullName>
    </recommendedName>
</protein>
<dbReference type="PANTHER" id="PTHR20889:SF12">
    <property type="entry name" value="LP01149P"/>
    <property type="match status" value="1"/>
</dbReference>
<accession>A0A7R9JPV1</accession>
<reference evidence="1" key="1">
    <citation type="submission" date="2020-11" db="EMBL/GenBank/DDBJ databases">
        <authorList>
            <person name="Tran Van P."/>
        </authorList>
    </citation>
    <scope>NUCLEOTIDE SEQUENCE</scope>
</reference>
<dbReference type="EMBL" id="OE839238">
    <property type="protein sequence ID" value="CAD7586340.1"/>
    <property type="molecule type" value="Genomic_DNA"/>
</dbReference>
<dbReference type="PANTHER" id="PTHR20889">
    <property type="entry name" value="PHOSPHATASE, ORPHAN 1, 2"/>
    <property type="match status" value="1"/>
</dbReference>
<dbReference type="InterPro" id="IPR016965">
    <property type="entry name" value="Pase_PHOSPHO-typ"/>
</dbReference>